<evidence type="ECO:0000256" key="6">
    <source>
        <dbReference type="ARBA" id="ARBA00022553"/>
    </source>
</evidence>
<dbReference type="Gene3D" id="3.30.565.10">
    <property type="entry name" value="Histidine kinase-like ATPase, C-terminal domain"/>
    <property type="match status" value="1"/>
</dbReference>
<dbReference type="Pfam" id="PF02518">
    <property type="entry name" value="HATPase_c"/>
    <property type="match status" value="1"/>
</dbReference>
<dbReference type="PRINTS" id="PR00344">
    <property type="entry name" value="BCTRLSENSOR"/>
</dbReference>
<keyword evidence="10 18" id="KW-0418">Kinase</keyword>
<evidence type="ECO:0000256" key="2">
    <source>
        <dbReference type="ARBA" id="ARBA00004429"/>
    </source>
</evidence>
<keyword evidence="9" id="KW-0547">Nucleotide-binding</keyword>
<dbReference type="EMBL" id="NHSD01000142">
    <property type="protein sequence ID" value="MBK5926613.1"/>
    <property type="molecule type" value="Genomic_DNA"/>
</dbReference>
<dbReference type="Pfam" id="PF00512">
    <property type="entry name" value="HisKA"/>
    <property type="match status" value="1"/>
</dbReference>
<evidence type="ECO:0000256" key="7">
    <source>
        <dbReference type="ARBA" id="ARBA00022679"/>
    </source>
</evidence>
<dbReference type="RefSeq" id="WP_201156383.1">
    <property type="nucleotide sequence ID" value="NZ_NHSD01000142.1"/>
</dbReference>
<dbReference type="PANTHER" id="PTHR44936">
    <property type="entry name" value="SENSOR PROTEIN CREC"/>
    <property type="match status" value="1"/>
</dbReference>
<dbReference type="InterPro" id="IPR004358">
    <property type="entry name" value="Sig_transdc_His_kin-like_C"/>
</dbReference>
<feature type="domain" description="HAMP" evidence="17">
    <location>
        <begin position="183"/>
        <end position="234"/>
    </location>
</feature>
<dbReference type="Gene3D" id="1.10.287.130">
    <property type="match status" value="1"/>
</dbReference>
<evidence type="ECO:0000256" key="3">
    <source>
        <dbReference type="ARBA" id="ARBA00012438"/>
    </source>
</evidence>
<keyword evidence="6" id="KW-0597">Phosphoprotein</keyword>
<dbReference type="AlphaFoldDB" id="A0A934TKA4"/>
<gene>
    <name evidence="18" type="ORF">CCR87_04475</name>
</gene>
<dbReference type="PANTHER" id="PTHR44936:SF5">
    <property type="entry name" value="SENSOR HISTIDINE KINASE ENVZ"/>
    <property type="match status" value="1"/>
</dbReference>
<keyword evidence="14 15" id="KW-0472">Membrane</keyword>
<evidence type="ECO:0000256" key="12">
    <source>
        <dbReference type="ARBA" id="ARBA00022989"/>
    </source>
</evidence>
<keyword evidence="12 15" id="KW-1133">Transmembrane helix</keyword>
<dbReference type="InterPro" id="IPR005467">
    <property type="entry name" value="His_kinase_dom"/>
</dbReference>
<dbReference type="Pfam" id="PF00672">
    <property type="entry name" value="HAMP"/>
    <property type="match status" value="1"/>
</dbReference>
<dbReference type="InterPro" id="IPR003661">
    <property type="entry name" value="HisK_dim/P_dom"/>
</dbReference>
<comment type="catalytic activity">
    <reaction evidence="1">
        <text>ATP + protein L-histidine = ADP + protein N-phospho-L-histidine.</text>
        <dbReference type="EC" id="2.7.13.3"/>
    </reaction>
</comment>
<dbReference type="SUPFAM" id="SSF47384">
    <property type="entry name" value="Homodimeric domain of signal transducing histidine kinase"/>
    <property type="match status" value="1"/>
</dbReference>
<reference evidence="18" key="1">
    <citation type="submission" date="2017-05" db="EMBL/GenBank/DDBJ databases">
        <authorList>
            <person name="Imhoff J.F."/>
            <person name="Rahn T."/>
            <person name="Kuenzel S."/>
            <person name="Neulinger S.C."/>
        </authorList>
    </citation>
    <scope>NUCLEOTIDE SEQUENCE</scope>
    <source>
        <strain evidence="18">LMG 28126</strain>
    </source>
</reference>
<keyword evidence="7" id="KW-0808">Transferase</keyword>
<organism evidence="18 19">
    <name type="scientific">Rhodobaculum claviforme</name>
    <dbReference type="NCBI Taxonomy" id="1549854"/>
    <lineage>
        <taxon>Bacteria</taxon>
        <taxon>Pseudomonadati</taxon>
        <taxon>Pseudomonadota</taxon>
        <taxon>Alphaproteobacteria</taxon>
        <taxon>Rhodobacterales</taxon>
        <taxon>Paracoccaceae</taxon>
        <taxon>Rhodobaculum</taxon>
    </lineage>
</organism>
<evidence type="ECO:0000313" key="18">
    <source>
        <dbReference type="EMBL" id="MBK5926613.1"/>
    </source>
</evidence>
<dbReference type="InterPro" id="IPR050980">
    <property type="entry name" value="2C_sensor_his_kinase"/>
</dbReference>
<dbReference type="GO" id="GO:0005886">
    <property type="term" value="C:plasma membrane"/>
    <property type="evidence" value="ECO:0007669"/>
    <property type="project" value="UniProtKB-SubCell"/>
</dbReference>
<dbReference type="PROSITE" id="PS50885">
    <property type="entry name" value="HAMP"/>
    <property type="match status" value="1"/>
</dbReference>
<evidence type="ECO:0000256" key="10">
    <source>
        <dbReference type="ARBA" id="ARBA00022777"/>
    </source>
</evidence>
<keyword evidence="11" id="KW-0067">ATP-binding</keyword>
<dbReference type="GO" id="GO:0000155">
    <property type="term" value="F:phosphorelay sensor kinase activity"/>
    <property type="evidence" value="ECO:0007669"/>
    <property type="project" value="InterPro"/>
</dbReference>
<dbReference type="SUPFAM" id="SSF55874">
    <property type="entry name" value="ATPase domain of HSP90 chaperone/DNA topoisomerase II/histidine kinase"/>
    <property type="match status" value="1"/>
</dbReference>
<evidence type="ECO:0000256" key="11">
    <source>
        <dbReference type="ARBA" id="ARBA00022840"/>
    </source>
</evidence>
<evidence type="ECO:0000256" key="15">
    <source>
        <dbReference type="SAM" id="Phobius"/>
    </source>
</evidence>
<accession>A0A934TKA4</accession>
<evidence type="ECO:0000256" key="1">
    <source>
        <dbReference type="ARBA" id="ARBA00000085"/>
    </source>
</evidence>
<evidence type="ECO:0000256" key="14">
    <source>
        <dbReference type="ARBA" id="ARBA00023136"/>
    </source>
</evidence>
<name>A0A934TKA4_9RHOB</name>
<reference evidence="18" key="2">
    <citation type="journal article" date="2020" name="Microorganisms">
        <title>Osmotic Adaptation and Compatible Solute Biosynthesis of Phototrophic Bacteria as Revealed from Genome Analyses.</title>
        <authorList>
            <person name="Imhoff J.F."/>
            <person name="Rahn T."/>
            <person name="Kunzel S."/>
            <person name="Keller A."/>
            <person name="Neulinger S.C."/>
        </authorList>
    </citation>
    <scope>NUCLEOTIDE SEQUENCE</scope>
    <source>
        <strain evidence="18">LMG 28126</strain>
    </source>
</reference>
<dbReference type="SMART" id="SM00387">
    <property type="entry name" value="HATPase_c"/>
    <property type="match status" value="1"/>
</dbReference>
<comment type="subcellular location">
    <subcellularLocation>
        <location evidence="2">Cell inner membrane</location>
        <topology evidence="2">Multi-pass membrane protein</topology>
    </subcellularLocation>
</comment>
<evidence type="ECO:0000256" key="5">
    <source>
        <dbReference type="ARBA" id="ARBA00022519"/>
    </source>
</evidence>
<dbReference type="InterPro" id="IPR003660">
    <property type="entry name" value="HAMP_dom"/>
</dbReference>
<proteinExistence type="predicted"/>
<dbReference type="InterPro" id="IPR003594">
    <property type="entry name" value="HATPase_dom"/>
</dbReference>
<keyword evidence="5" id="KW-0997">Cell inner membrane</keyword>
<protein>
    <recommendedName>
        <fullName evidence="3">histidine kinase</fullName>
        <ecNumber evidence="3">2.7.13.3</ecNumber>
    </recommendedName>
</protein>
<comment type="caution">
    <text evidence="18">The sequence shown here is derived from an EMBL/GenBank/DDBJ whole genome shotgun (WGS) entry which is preliminary data.</text>
</comment>
<dbReference type="PROSITE" id="PS50109">
    <property type="entry name" value="HIS_KIN"/>
    <property type="match status" value="1"/>
</dbReference>
<dbReference type="EC" id="2.7.13.3" evidence="3"/>
<dbReference type="InterPro" id="IPR036097">
    <property type="entry name" value="HisK_dim/P_sf"/>
</dbReference>
<feature type="domain" description="Histidine kinase" evidence="16">
    <location>
        <begin position="242"/>
        <end position="445"/>
    </location>
</feature>
<dbReference type="InterPro" id="IPR036890">
    <property type="entry name" value="HATPase_C_sf"/>
</dbReference>
<dbReference type="SMART" id="SM00388">
    <property type="entry name" value="HisKA"/>
    <property type="match status" value="1"/>
</dbReference>
<feature type="transmembrane region" description="Helical" evidence="15">
    <location>
        <begin position="163"/>
        <end position="182"/>
    </location>
</feature>
<evidence type="ECO:0000256" key="13">
    <source>
        <dbReference type="ARBA" id="ARBA00023012"/>
    </source>
</evidence>
<keyword evidence="19" id="KW-1185">Reference proteome</keyword>
<evidence type="ECO:0000259" key="16">
    <source>
        <dbReference type="PROSITE" id="PS50109"/>
    </source>
</evidence>
<evidence type="ECO:0000256" key="4">
    <source>
        <dbReference type="ARBA" id="ARBA00022475"/>
    </source>
</evidence>
<evidence type="ECO:0000256" key="8">
    <source>
        <dbReference type="ARBA" id="ARBA00022692"/>
    </source>
</evidence>
<evidence type="ECO:0000259" key="17">
    <source>
        <dbReference type="PROSITE" id="PS50885"/>
    </source>
</evidence>
<keyword evidence="8 15" id="KW-0812">Transmembrane</keyword>
<keyword evidence="4" id="KW-1003">Cell membrane</keyword>
<dbReference type="Proteomes" id="UP000706333">
    <property type="component" value="Unassembled WGS sequence"/>
</dbReference>
<keyword evidence="13" id="KW-0902">Two-component regulatory system</keyword>
<dbReference type="SMART" id="SM00304">
    <property type="entry name" value="HAMP"/>
    <property type="match status" value="1"/>
</dbReference>
<sequence length="445" mass="47745">MARRALKTFLPRGLYGRAALILLLPILTLQLVVSVVFIQRHYDGVAEQMTRNISGSLAYLLREVEQAPDRAAARRTLAGLVAPLGLQGRLPTDAVPPDVDRRALDDLTGRAVIATLRADLPGVLAVDLVSGRREVGLWLETAHGPMQVTMERRRVSASNPHQLLVIVIVTGLLMAAIAYVFLRNQLRPITQLAAAAEAFGKGQTLPYRPRGATEVRAAGQAFLAMRDRIERQIEQRTLMLSAVSHDLRTPLTRLRLGLALLGEGPDIDALTGDVEDMERLVDAFLAYASGAATDEVVPTDLSGLAQAALERAARAGLSVEAVGMTRPLVVALRPLLMARALDNLIGNAARYGSRCRVTLRCAPGACRIVVEDDGPGIPRDQRAEAVQPFARLDAARNRDRQPGGGAGVGLGLAIVADVLRGHGGQLLLDDSPELGGLRVQMVLPR</sequence>
<evidence type="ECO:0000256" key="9">
    <source>
        <dbReference type="ARBA" id="ARBA00022741"/>
    </source>
</evidence>
<dbReference type="GO" id="GO:0005524">
    <property type="term" value="F:ATP binding"/>
    <property type="evidence" value="ECO:0007669"/>
    <property type="project" value="UniProtKB-KW"/>
</dbReference>
<evidence type="ECO:0000313" key="19">
    <source>
        <dbReference type="Proteomes" id="UP000706333"/>
    </source>
</evidence>